<accession>A0A3N0CNA2</accession>
<dbReference type="SUPFAM" id="SSF47090">
    <property type="entry name" value="PGBD-like"/>
    <property type="match status" value="1"/>
</dbReference>
<comment type="caution">
    <text evidence="4">The sequence shown here is derived from an EMBL/GenBank/DDBJ whole genome shotgun (WGS) entry which is preliminary data.</text>
</comment>
<keyword evidence="2" id="KW-0812">Transmembrane</keyword>
<dbReference type="Proteomes" id="UP000267128">
    <property type="component" value="Unassembled WGS sequence"/>
</dbReference>
<dbReference type="EMBL" id="RJSE01000003">
    <property type="protein sequence ID" value="RNL64948.1"/>
    <property type="molecule type" value="Genomic_DNA"/>
</dbReference>
<keyword evidence="2" id="KW-0472">Membrane</keyword>
<keyword evidence="2" id="KW-1133">Transmembrane helix</keyword>
<evidence type="ECO:0000256" key="1">
    <source>
        <dbReference type="SAM" id="MobiDB-lite"/>
    </source>
</evidence>
<evidence type="ECO:0000313" key="4">
    <source>
        <dbReference type="EMBL" id="RNL64948.1"/>
    </source>
</evidence>
<name>A0A3N0CNA2_9ACTN</name>
<dbReference type="AlphaFoldDB" id="A0A3N0CNA2"/>
<evidence type="ECO:0000259" key="3">
    <source>
        <dbReference type="Pfam" id="PF01471"/>
    </source>
</evidence>
<feature type="domain" description="Peptidoglycan binding-like" evidence="3">
    <location>
        <begin position="196"/>
        <end position="243"/>
    </location>
</feature>
<reference evidence="4 5" key="1">
    <citation type="submission" date="2018-11" db="EMBL/GenBank/DDBJ databases">
        <authorList>
            <person name="Li F."/>
        </authorList>
    </citation>
    <scope>NUCLEOTIDE SEQUENCE [LARGE SCALE GENOMIC DNA]</scope>
    <source>
        <strain evidence="4 5">Gsoil 097</strain>
    </source>
</reference>
<dbReference type="Pfam" id="PF01471">
    <property type="entry name" value="PG_binding_1"/>
    <property type="match status" value="1"/>
</dbReference>
<organism evidence="4 5">
    <name type="scientific">Nocardioides marmoriginsengisoli</name>
    <dbReference type="NCBI Taxonomy" id="661483"/>
    <lineage>
        <taxon>Bacteria</taxon>
        <taxon>Bacillati</taxon>
        <taxon>Actinomycetota</taxon>
        <taxon>Actinomycetes</taxon>
        <taxon>Propionibacteriales</taxon>
        <taxon>Nocardioidaceae</taxon>
        <taxon>Nocardioides</taxon>
    </lineage>
</organism>
<evidence type="ECO:0000313" key="5">
    <source>
        <dbReference type="Proteomes" id="UP000267128"/>
    </source>
</evidence>
<sequence length="412" mass="42960">MACRRNPRGRASARRLRPLQAWSGLMMPVCTSCEALETRPGPTMRGSDERSGSRSRYVVGVCVLALLGAAIAGWFLLGAGDTRDETGREPDVELIAVARTDLTVGTSLQGELGFGSTRTIPFLVSGTVTWLPPVGMKAELGDPLVKVDNRPVVLLYGETPAYRAMSAGSGGGPRKPGGSPADSPDAEPVPPTPPSTGPDVEQLEAGLSALGYTGFDVDEEFTPGTAAAVRRWQRDLGIPETGTVALGDVVFLPEPVRLHPDADALGRPISDTSVTRSGTTKLVTVEAESADWATKGARVRVLLPSQRSVPGRVVASAATVDTESGAGPGKQVRISLDRPPRGVGQVTVTYVSAQRRGVLAVPVTALVAVAEGGYAVQREDGEYVAVQPGLYAEGLVEISGAVGPGTRVRVPR</sequence>
<proteinExistence type="predicted"/>
<feature type="transmembrane region" description="Helical" evidence="2">
    <location>
        <begin position="57"/>
        <end position="77"/>
    </location>
</feature>
<feature type="compositionally biased region" description="Pro residues" evidence="1">
    <location>
        <begin position="187"/>
        <end position="196"/>
    </location>
</feature>
<protein>
    <submittedName>
        <fullName evidence="4">Peptidoglycan-binding protein</fullName>
    </submittedName>
</protein>
<gene>
    <name evidence="4" type="ORF">EFK50_02915</name>
</gene>
<dbReference type="Gene3D" id="1.10.101.10">
    <property type="entry name" value="PGBD-like superfamily/PGBD"/>
    <property type="match status" value="1"/>
</dbReference>
<feature type="region of interest" description="Disordered" evidence="1">
    <location>
        <begin position="165"/>
        <end position="200"/>
    </location>
</feature>
<evidence type="ECO:0000256" key="2">
    <source>
        <dbReference type="SAM" id="Phobius"/>
    </source>
</evidence>
<keyword evidence="5" id="KW-1185">Reference proteome</keyword>
<dbReference type="InterPro" id="IPR036365">
    <property type="entry name" value="PGBD-like_sf"/>
</dbReference>
<dbReference type="InterPro" id="IPR036366">
    <property type="entry name" value="PGBDSf"/>
</dbReference>
<dbReference type="OrthoDB" id="3719185at2"/>
<dbReference type="InterPro" id="IPR002477">
    <property type="entry name" value="Peptidoglycan-bd-like"/>
</dbReference>